<feature type="domain" description="HTH lysR-type" evidence="8">
    <location>
        <begin position="1"/>
        <end position="61"/>
    </location>
</feature>
<evidence type="ECO:0000256" key="5">
    <source>
        <dbReference type="ARBA" id="ARBA00039279"/>
    </source>
</evidence>
<dbReference type="SUPFAM" id="SSF46785">
    <property type="entry name" value="Winged helix' DNA-binding domain"/>
    <property type="match status" value="1"/>
</dbReference>
<keyword evidence="4" id="KW-0804">Transcription</keyword>
<dbReference type="PANTHER" id="PTHR30126">
    <property type="entry name" value="HTH-TYPE TRANSCRIPTIONAL REGULATOR"/>
    <property type="match status" value="1"/>
</dbReference>
<accession>A0A931HZS0</accession>
<dbReference type="Pfam" id="PF00126">
    <property type="entry name" value="HTH_1"/>
    <property type="match status" value="1"/>
</dbReference>
<dbReference type="Pfam" id="PF03466">
    <property type="entry name" value="LysR_substrate"/>
    <property type="match status" value="1"/>
</dbReference>
<evidence type="ECO:0000256" key="7">
    <source>
        <dbReference type="SAM" id="SignalP"/>
    </source>
</evidence>
<dbReference type="SUPFAM" id="SSF53850">
    <property type="entry name" value="Periplasmic binding protein-like II"/>
    <property type="match status" value="1"/>
</dbReference>
<evidence type="ECO:0000256" key="6">
    <source>
        <dbReference type="ARBA" id="ARBA00043141"/>
    </source>
</evidence>
<dbReference type="Proteomes" id="UP000631694">
    <property type="component" value="Unassembled WGS sequence"/>
</dbReference>
<name>A0A931HZS0_9HYPH</name>
<dbReference type="CDD" id="cd08419">
    <property type="entry name" value="PBP2_CbbR_RubisCO_like"/>
    <property type="match status" value="1"/>
</dbReference>
<dbReference type="InterPro" id="IPR036390">
    <property type="entry name" value="WH_DNA-bd_sf"/>
</dbReference>
<dbReference type="EMBL" id="JADZLT010000040">
    <property type="protein sequence ID" value="MBH0236764.1"/>
    <property type="molecule type" value="Genomic_DNA"/>
</dbReference>
<keyword evidence="2" id="KW-0805">Transcription regulation</keyword>
<gene>
    <name evidence="9" type="ORF">I5731_02925</name>
</gene>
<dbReference type="AlphaFoldDB" id="A0A931HZS0"/>
<dbReference type="GO" id="GO:0003700">
    <property type="term" value="F:DNA-binding transcription factor activity"/>
    <property type="evidence" value="ECO:0007669"/>
    <property type="project" value="InterPro"/>
</dbReference>
<dbReference type="PANTHER" id="PTHR30126:SF5">
    <property type="entry name" value="HTH-TYPE TRANSCRIPTIONAL ACTIVATOR CMPR"/>
    <property type="match status" value="1"/>
</dbReference>
<dbReference type="InterPro" id="IPR036388">
    <property type="entry name" value="WH-like_DNA-bd_sf"/>
</dbReference>
<proteinExistence type="inferred from homology"/>
<organism evidence="9 10">
    <name type="scientific">Methylobrevis albus</name>
    <dbReference type="NCBI Taxonomy" id="2793297"/>
    <lineage>
        <taxon>Bacteria</taxon>
        <taxon>Pseudomonadati</taxon>
        <taxon>Pseudomonadota</taxon>
        <taxon>Alphaproteobacteria</taxon>
        <taxon>Hyphomicrobiales</taxon>
        <taxon>Pleomorphomonadaceae</taxon>
        <taxon>Methylobrevis</taxon>
    </lineage>
</organism>
<evidence type="ECO:0000256" key="1">
    <source>
        <dbReference type="ARBA" id="ARBA00009437"/>
    </source>
</evidence>
<dbReference type="PROSITE" id="PS50931">
    <property type="entry name" value="HTH_LYSR"/>
    <property type="match status" value="1"/>
</dbReference>
<keyword evidence="3" id="KW-0238">DNA-binding</keyword>
<evidence type="ECO:0000256" key="4">
    <source>
        <dbReference type="ARBA" id="ARBA00023163"/>
    </source>
</evidence>
<dbReference type="Gene3D" id="1.10.10.10">
    <property type="entry name" value="Winged helix-like DNA-binding domain superfamily/Winged helix DNA-binding domain"/>
    <property type="match status" value="1"/>
</dbReference>
<comment type="similarity">
    <text evidence="1">Belongs to the LysR transcriptional regulatory family.</text>
</comment>
<evidence type="ECO:0000256" key="2">
    <source>
        <dbReference type="ARBA" id="ARBA00023015"/>
    </source>
</evidence>
<reference evidence="9" key="1">
    <citation type="submission" date="2020-12" db="EMBL/GenBank/DDBJ databases">
        <title>Methylobrevis albus sp. nov., isolated from fresh water lack sediment.</title>
        <authorList>
            <person name="Zou Q."/>
        </authorList>
    </citation>
    <scope>NUCLEOTIDE SEQUENCE</scope>
    <source>
        <strain evidence="9">L22</strain>
    </source>
</reference>
<sequence>MRNATLKQMRCLAAVIRTGSVTGAAAALNVTPPAITAQVKSLEELAGAPLVERVGDRFRATPAGAEIDETLARIEALLGECGDALAEIRSAGAGKVSLGVVSTARYFAPRAIAAFRAERPGVRVNLMVGNREETIAALRGYEIDIALMGRPPGDFAVEATRIGAHPLVMIAPPGHRLAGRRDLVPADLAGESFLVREAGSGTRAAFETFMIDAGVDRPLDVAELRSNETIKQSVMAGLGIAFISGHTVASELDARRLVLLNVAGLPVARAWYVVRRSDKRLLPAAIALRDFWLERGAGFLPRLAGIAA</sequence>
<keyword evidence="7" id="KW-0732">Signal</keyword>
<evidence type="ECO:0000259" key="8">
    <source>
        <dbReference type="PROSITE" id="PS50931"/>
    </source>
</evidence>
<evidence type="ECO:0000313" key="10">
    <source>
        <dbReference type="Proteomes" id="UP000631694"/>
    </source>
</evidence>
<dbReference type="GO" id="GO:0000976">
    <property type="term" value="F:transcription cis-regulatory region binding"/>
    <property type="evidence" value="ECO:0007669"/>
    <property type="project" value="TreeGrafter"/>
</dbReference>
<dbReference type="InterPro" id="IPR000847">
    <property type="entry name" value="LysR_HTH_N"/>
</dbReference>
<dbReference type="InterPro" id="IPR005119">
    <property type="entry name" value="LysR_subst-bd"/>
</dbReference>
<dbReference type="Gene3D" id="3.40.190.10">
    <property type="entry name" value="Periplasmic binding protein-like II"/>
    <property type="match status" value="2"/>
</dbReference>
<feature type="signal peptide" evidence="7">
    <location>
        <begin position="1"/>
        <end position="26"/>
    </location>
</feature>
<evidence type="ECO:0000313" key="9">
    <source>
        <dbReference type="EMBL" id="MBH0236764.1"/>
    </source>
</evidence>
<evidence type="ECO:0000256" key="3">
    <source>
        <dbReference type="ARBA" id="ARBA00023125"/>
    </source>
</evidence>
<feature type="chain" id="PRO_5037485258" description="HTH-type transcriptional regulator CbbR" evidence="7">
    <location>
        <begin position="27"/>
        <end position="308"/>
    </location>
</feature>
<keyword evidence="10" id="KW-1185">Reference proteome</keyword>
<comment type="caution">
    <text evidence="9">The sequence shown here is derived from an EMBL/GenBank/DDBJ whole genome shotgun (WGS) entry which is preliminary data.</text>
</comment>
<dbReference type="RefSeq" id="WP_197309863.1">
    <property type="nucleotide sequence ID" value="NZ_JADZLT010000040.1"/>
</dbReference>
<protein>
    <recommendedName>
        <fullName evidence="5">HTH-type transcriptional regulator CbbR</fullName>
    </recommendedName>
    <alternativeName>
        <fullName evidence="6">RuBisCO operon transcriptional regulator</fullName>
    </alternativeName>
</protein>